<dbReference type="SMART" id="SM00450">
    <property type="entry name" value="RHOD"/>
    <property type="match status" value="1"/>
</dbReference>
<feature type="domain" description="Rhodanese" evidence="2">
    <location>
        <begin position="284"/>
        <end position="388"/>
    </location>
</feature>
<evidence type="ECO:0000313" key="3">
    <source>
        <dbReference type="EMBL" id="QJW85788.1"/>
    </source>
</evidence>
<sequence>MFFGVAALAAALPAAAQSGGTLRVLVNPGDSSEQSRVASYTAWKSAVEQALRKQAFAGMNIVLSNDATADLGATRAGTHDIFIAPAHVVGSAVRYGYQPVVGIDKPIQAVLVATKDSAIGSLAQASGKRTGLPLQDSVVTYPVRGELNAANTTIKRHFASIYDTRYQDALLPCLHLRRCDVVAVEKAVFDRWVAAGEPVKAIMESKPVPGLSIAVKEGARPGAEALMQALGESPQFAQLLRTENTKAVAQKKDDFKYVATLGYFTPRTLPGADVVDAKAVSLLLQAGAIYVDTRTEAEFKAGHVPGAKLVPYHEKSPKEADFDAALDKFDVAQLGSDRNAELIFACNGPECWKSFKASQAALKAGYKNVNWFRGGFPEWRTSGMKFDAAAVQ</sequence>
<feature type="signal peptide" evidence="1">
    <location>
        <begin position="1"/>
        <end position="16"/>
    </location>
</feature>
<gene>
    <name evidence="3" type="ORF">HK414_10795</name>
</gene>
<dbReference type="InterPro" id="IPR001307">
    <property type="entry name" value="Thiosulphate_STrfase_CS"/>
</dbReference>
<dbReference type="Gene3D" id="3.40.250.10">
    <property type="entry name" value="Rhodanese-like domain"/>
    <property type="match status" value="1"/>
</dbReference>
<evidence type="ECO:0000259" key="2">
    <source>
        <dbReference type="PROSITE" id="PS50206"/>
    </source>
</evidence>
<evidence type="ECO:0000313" key="4">
    <source>
        <dbReference type="Proteomes" id="UP000500826"/>
    </source>
</evidence>
<dbReference type="CDD" id="cd00158">
    <property type="entry name" value="RHOD"/>
    <property type="match status" value="1"/>
</dbReference>
<dbReference type="SUPFAM" id="SSF53850">
    <property type="entry name" value="Periplasmic binding protein-like II"/>
    <property type="match status" value="1"/>
</dbReference>
<dbReference type="EMBL" id="CP053418">
    <property type="protein sequence ID" value="QJW85788.1"/>
    <property type="molecule type" value="Genomic_DNA"/>
</dbReference>
<organism evidence="3 4">
    <name type="scientific">Ramlibacter terrae</name>
    <dbReference type="NCBI Taxonomy" id="2732511"/>
    <lineage>
        <taxon>Bacteria</taxon>
        <taxon>Pseudomonadati</taxon>
        <taxon>Pseudomonadota</taxon>
        <taxon>Betaproteobacteria</taxon>
        <taxon>Burkholderiales</taxon>
        <taxon>Comamonadaceae</taxon>
        <taxon>Ramlibacter</taxon>
    </lineage>
</organism>
<dbReference type="PANTHER" id="PTHR44086:SF10">
    <property type="entry name" value="THIOSULFATE SULFURTRANSFERASE_RHODANESE-LIKE DOMAIN-CONTAINING PROTEIN 3"/>
    <property type="match status" value="1"/>
</dbReference>
<reference evidence="3 4" key="1">
    <citation type="submission" date="2020-05" db="EMBL/GenBank/DDBJ databases">
        <title>Ramlibacter rhizophilus sp. nov., isolated from rhizosphere soil of national flower Mugunghwa from South Korea.</title>
        <authorList>
            <person name="Zheng-Fei Y."/>
            <person name="Huan T."/>
        </authorList>
    </citation>
    <scope>NUCLEOTIDE SEQUENCE [LARGE SCALE GENOMIC DNA]</scope>
    <source>
        <strain evidence="3 4">H242</strain>
    </source>
</reference>
<protein>
    <submittedName>
        <fullName evidence="3">PhnD/SsuA/transferrin family substrate-binding protein</fullName>
    </submittedName>
</protein>
<dbReference type="PROSITE" id="PS50206">
    <property type="entry name" value="RHODANESE_3"/>
    <property type="match status" value="1"/>
</dbReference>
<name>A0ABX6P6U3_9BURK</name>
<feature type="chain" id="PRO_5046365790" evidence="1">
    <location>
        <begin position="17"/>
        <end position="392"/>
    </location>
</feature>
<accession>A0ABX6P6U3</accession>
<keyword evidence="1" id="KW-0732">Signal</keyword>
<reference evidence="3 4" key="2">
    <citation type="submission" date="2020-05" db="EMBL/GenBank/DDBJ databases">
        <authorList>
            <person name="Khan S.A."/>
            <person name="Jeon C.O."/>
            <person name="Chun B.H."/>
        </authorList>
    </citation>
    <scope>NUCLEOTIDE SEQUENCE [LARGE SCALE GENOMIC DNA]</scope>
    <source>
        <strain evidence="3 4">H242</strain>
    </source>
</reference>
<keyword evidence="4" id="KW-1185">Reference proteome</keyword>
<dbReference type="Proteomes" id="UP000500826">
    <property type="component" value="Chromosome"/>
</dbReference>
<dbReference type="InterPro" id="IPR036873">
    <property type="entry name" value="Rhodanese-like_dom_sf"/>
</dbReference>
<proteinExistence type="predicted"/>
<dbReference type="PANTHER" id="PTHR44086">
    <property type="entry name" value="THIOSULFATE SULFURTRANSFERASE RDL2, MITOCHONDRIAL-RELATED"/>
    <property type="match status" value="1"/>
</dbReference>
<dbReference type="Pfam" id="PF00581">
    <property type="entry name" value="Rhodanese"/>
    <property type="match status" value="1"/>
</dbReference>
<dbReference type="InterPro" id="IPR001763">
    <property type="entry name" value="Rhodanese-like_dom"/>
</dbReference>
<dbReference type="SUPFAM" id="SSF52821">
    <property type="entry name" value="Rhodanese/Cell cycle control phosphatase"/>
    <property type="match status" value="1"/>
</dbReference>
<evidence type="ECO:0000256" key="1">
    <source>
        <dbReference type="SAM" id="SignalP"/>
    </source>
</evidence>
<dbReference type="Pfam" id="PF12974">
    <property type="entry name" value="Phosphonate-bd"/>
    <property type="match status" value="1"/>
</dbReference>
<dbReference type="PROSITE" id="PS00380">
    <property type="entry name" value="RHODANESE_1"/>
    <property type="match status" value="1"/>
</dbReference>